<dbReference type="SUPFAM" id="SSF55729">
    <property type="entry name" value="Acyl-CoA N-acyltransferases (Nat)"/>
    <property type="match status" value="1"/>
</dbReference>
<dbReference type="RefSeq" id="WP_092041652.1">
    <property type="nucleotide sequence ID" value="NZ_FOOK01000049.1"/>
</dbReference>
<feature type="domain" description="N-acetyltransferase" evidence="4">
    <location>
        <begin position="9"/>
        <end position="151"/>
    </location>
</feature>
<name>A0A1I2SUK4_9BACL</name>
<dbReference type="AlphaFoldDB" id="A0A1I2SUK4"/>
<gene>
    <name evidence="5" type="ORF">SAMN04488025_1495</name>
</gene>
<evidence type="ECO:0000256" key="3">
    <source>
        <dbReference type="HAMAP-Rule" id="MF_00824"/>
    </source>
</evidence>
<reference evidence="6" key="1">
    <citation type="submission" date="2016-10" db="EMBL/GenBank/DDBJ databases">
        <authorList>
            <person name="Varghese N."/>
            <person name="Submissions S."/>
        </authorList>
    </citation>
    <scope>NUCLEOTIDE SEQUENCE [LARGE SCALE GENOMIC DNA]</scope>
    <source>
        <strain evidence="6">DSM 44945</strain>
    </source>
</reference>
<dbReference type="OrthoDB" id="2242710at2"/>
<dbReference type="EMBL" id="FOOK01000049">
    <property type="protein sequence ID" value="SFG56422.1"/>
    <property type="molecule type" value="Genomic_DNA"/>
</dbReference>
<evidence type="ECO:0000313" key="6">
    <source>
        <dbReference type="Proteomes" id="UP000198661"/>
    </source>
</evidence>
<dbReference type="CDD" id="cd04301">
    <property type="entry name" value="NAT_SF"/>
    <property type="match status" value="1"/>
</dbReference>
<organism evidence="5 6">
    <name type="scientific">Planifilum fulgidum</name>
    <dbReference type="NCBI Taxonomy" id="201973"/>
    <lineage>
        <taxon>Bacteria</taxon>
        <taxon>Bacillati</taxon>
        <taxon>Bacillota</taxon>
        <taxon>Bacilli</taxon>
        <taxon>Bacillales</taxon>
        <taxon>Thermoactinomycetaceae</taxon>
        <taxon>Planifilum</taxon>
    </lineage>
</organism>
<dbReference type="Pfam" id="PF00583">
    <property type="entry name" value="Acetyltransf_1"/>
    <property type="match status" value="1"/>
</dbReference>
<dbReference type="InterPro" id="IPR016181">
    <property type="entry name" value="Acyl_CoA_acyltransferase"/>
</dbReference>
<dbReference type="GO" id="GO:0016747">
    <property type="term" value="F:acyltransferase activity, transferring groups other than amino-acyl groups"/>
    <property type="evidence" value="ECO:0007669"/>
    <property type="project" value="UniProtKB-UniRule"/>
</dbReference>
<sequence>MDKPKVERLKINYKTLEEFQKFHEYGLQELSMLEDLKANIIENDSNSPFYGIYEDGNLVARISLYRIDAKYDRYFDPPQDYYELWKLEVLPQYRGKGYGSALVRHAQSFGLPVKTNARRRSDPFWIKMGFRPVKYDPVRDRGENPYVWTPPGVGLQE</sequence>
<dbReference type="Proteomes" id="UP000198661">
    <property type="component" value="Unassembled WGS sequence"/>
</dbReference>
<dbReference type="InterPro" id="IPR000182">
    <property type="entry name" value="GNAT_dom"/>
</dbReference>
<evidence type="ECO:0000259" key="4">
    <source>
        <dbReference type="PROSITE" id="PS51186"/>
    </source>
</evidence>
<dbReference type="InterPro" id="IPR017274">
    <property type="entry name" value="YlbP"/>
</dbReference>
<dbReference type="Gene3D" id="3.40.630.30">
    <property type="match status" value="1"/>
</dbReference>
<protein>
    <recommendedName>
        <fullName evidence="3">Uncharacterized N-acetyltransferase SAMN04488025_1495</fullName>
        <ecNumber evidence="3">2.3.1.-</ecNumber>
    </recommendedName>
</protein>
<keyword evidence="6" id="KW-1185">Reference proteome</keyword>
<accession>A0A1I2SUK4</accession>
<keyword evidence="2 3" id="KW-0012">Acyltransferase</keyword>
<keyword evidence="1 3" id="KW-0808">Transferase</keyword>
<dbReference type="EC" id="2.3.1.-" evidence="3"/>
<dbReference type="STRING" id="201973.SAMN04488025_1495"/>
<dbReference type="PROSITE" id="PS51186">
    <property type="entry name" value="GNAT"/>
    <property type="match status" value="1"/>
</dbReference>
<evidence type="ECO:0000313" key="5">
    <source>
        <dbReference type="EMBL" id="SFG56422.1"/>
    </source>
</evidence>
<dbReference type="NCBIfam" id="NF010241">
    <property type="entry name" value="PRK13688.1"/>
    <property type="match status" value="1"/>
</dbReference>
<dbReference type="HAMAP" id="MF_00824">
    <property type="entry name" value="Acetyltransf_YlbP"/>
    <property type="match status" value="1"/>
</dbReference>
<evidence type="ECO:0000256" key="1">
    <source>
        <dbReference type="ARBA" id="ARBA00022679"/>
    </source>
</evidence>
<evidence type="ECO:0000256" key="2">
    <source>
        <dbReference type="ARBA" id="ARBA00023315"/>
    </source>
</evidence>
<dbReference type="PIRSF" id="PIRSF037732">
    <property type="entry name" value="YlbP_prd"/>
    <property type="match status" value="1"/>
</dbReference>
<proteinExistence type="inferred from homology"/>